<accession>A0A8S4MNJ5</accession>
<evidence type="ECO:0000313" key="2">
    <source>
        <dbReference type="EMBL" id="CAH1277404.1"/>
    </source>
</evidence>
<protein>
    <submittedName>
        <fullName evidence="2">GNE protein</fullName>
    </submittedName>
</protein>
<dbReference type="SUPFAM" id="SSF53756">
    <property type="entry name" value="UDP-Glycosyltransferase/glycogen phosphorylase"/>
    <property type="match status" value="1"/>
</dbReference>
<proteinExistence type="predicted"/>
<organism evidence="2 3">
    <name type="scientific">Branchiostoma lanceolatum</name>
    <name type="common">Common lancelet</name>
    <name type="synonym">Amphioxus lanceolatum</name>
    <dbReference type="NCBI Taxonomy" id="7740"/>
    <lineage>
        <taxon>Eukaryota</taxon>
        <taxon>Metazoa</taxon>
        <taxon>Chordata</taxon>
        <taxon>Cephalochordata</taxon>
        <taxon>Leptocardii</taxon>
        <taxon>Amphioxiformes</taxon>
        <taxon>Branchiostomatidae</taxon>
        <taxon>Branchiostoma</taxon>
    </lineage>
</organism>
<evidence type="ECO:0000313" key="3">
    <source>
        <dbReference type="Proteomes" id="UP000838412"/>
    </source>
</evidence>
<dbReference type="GO" id="GO:0009384">
    <property type="term" value="F:N-acylmannosamine kinase activity"/>
    <property type="evidence" value="ECO:0007669"/>
    <property type="project" value="TreeGrafter"/>
</dbReference>
<keyword evidence="3" id="KW-1185">Reference proteome</keyword>
<dbReference type="PANTHER" id="PTHR18964:SF149">
    <property type="entry name" value="BIFUNCTIONAL UDP-N-ACETYLGLUCOSAMINE 2-EPIMERASE_N-ACETYLMANNOSAMINE KINASE"/>
    <property type="match status" value="1"/>
</dbReference>
<gene>
    <name evidence="2" type="primary">GNE</name>
    <name evidence="2" type="ORF">BLAG_LOCUS26194</name>
</gene>
<reference evidence="2" key="1">
    <citation type="submission" date="2022-01" db="EMBL/GenBank/DDBJ databases">
        <authorList>
            <person name="Braso-Vives M."/>
        </authorList>
    </citation>
    <scope>NUCLEOTIDE SEQUENCE</scope>
</reference>
<evidence type="ECO:0000259" key="1">
    <source>
        <dbReference type="Pfam" id="PF02350"/>
    </source>
</evidence>
<dbReference type="EMBL" id="CAKMNS010000297">
    <property type="protein sequence ID" value="CAH1277404.1"/>
    <property type="molecule type" value="Genomic_DNA"/>
</dbReference>
<feature type="domain" description="UDP-N-acetylglucosamine 2-epimerase" evidence="1">
    <location>
        <begin position="3"/>
        <end position="223"/>
    </location>
</feature>
<dbReference type="Gene3D" id="3.40.50.2000">
    <property type="entry name" value="Glycogen Phosphorylase B"/>
    <property type="match status" value="1"/>
</dbReference>
<dbReference type="GO" id="GO:0008761">
    <property type="term" value="F:UDP-N-acetylglucosamine 2-epimerase activity"/>
    <property type="evidence" value="ECO:0007669"/>
    <property type="project" value="TreeGrafter"/>
</dbReference>
<dbReference type="AlphaFoldDB" id="A0A8S4MNJ5"/>
<comment type="caution">
    <text evidence="2">The sequence shown here is derived from an EMBL/GenBank/DDBJ whole genome shotgun (WGS) entry which is preliminary data.</text>
</comment>
<dbReference type="PANTHER" id="PTHR18964">
    <property type="entry name" value="ROK (REPRESSOR, ORF, KINASE) FAMILY"/>
    <property type="match status" value="1"/>
</dbReference>
<dbReference type="InterPro" id="IPR000600">
    <property type="entry name" value="ROK"/>
</dbReference>
<name>A0A8S4MNJ5_BRALA</name>
<dbReference type="Proteomes" id="UP000838412">
    <property type="component" value="Unassembled WGS sequence"/>
</dbReference>
<dbReference type="InterPro" id="IPR003331">
    <property type="entry name" value="UDP_GlcNAc_Epimerase_2_dom"/>
</dbReference>
<sequence length="227" mass="25146">MFALRDDPGMELQVVVMGTHLMDDYGSTYRIIQQDGFDVEGYLHTIVRGEDEAAMAESVGLALVKLPDVLTRLKPDLLIVHGDRFDALSLATCAALMNIRILHIEGGEVSGTIDDSIRHSITKLSHYHACCTDRSRRRLLSMCEDNDHILLSGCPTYDKLLSCAVRYSDNVLARWTEGANIVALQHPVTTNIKDSLKMFDLMLDALLDFGVKTVVLFPNIDAGKPPC</sequence>
<dbReference type="Pfam" id="PF02350">
    <property type="entry name" value="Epimerase_2"/>
    <property type="match status" value="1"/>
</dbReference>
<dbReference type="OrthoDB" id="2968753at2759"/>